<evidence type="ECO:0000256" key="2">
    <source>
        <dbReference type="ARBA" id="ARBA00022723"/>
    </source>
</evidence>
<keyword evidence="3 4" id="KW-0408">Iron</keyword>
<reference evidence="6 7" key="1">
    <citation type="journal article" date="2015" name="Proc. Natl. Acad. Sci. U.S.A.">
        <title>The resurrection genome of Boea hygrometrica: A blueprint for survival of dehydration.</title>
        <authorList>
            <person name="Xiao L."/>
            <person name="Yang G."/>
            <person name="Zhang L."/>
            <person name="Yang X."/>
            <person name="Zhao S."/>
            <person name="Ji Z."/>
            <person name="Zhou Q."/>
            <person name="Hu M."/>
            <person name="Wang Y."/>
            <person name="Chen M."/>
            <person name="Xu Y."/>
            <person name="Jin H."/>
            <person name="Xiao X."/>
            <person name="Hu G."/>
            <person name="Bao F."/>
            <person name="Hu Y."/>
            <person name="Wan P."/>
            <person name="Li L."/>
            <person name="Deng X."/>
            <person name="Kuang T."/>
            <person name="Xiang C."/>
            <person name="Zhu J.K."/>
            <person name="Oliver M.J."/>
            <person name="He Y."/>
        </authorList>
    </citation>
    <scope>NUCLEOTIDE SEQUENCE [LARGE SCALE GENOMIC DNA]</scope>
    <source>
        <strain evidence="7">cv. XS01</strain>
    </source>
</reference>
<sequence length="330" mass="37095">MSRNNEFYESFPHNESSCSSEVPLISLDGMCNPMRRPIVVDQIANACIRYGFFQVINHGISQEMLDGALSVASDFFNLPSQDKAKFYSPDIHRPVRYSTSFKDVGAAGQARSWRAFLKHYAHPLQEWIGLWPQNPPLYREKIGEYVVEIQKLALKLMSAITESLGLGQAYLSDKLNEGMQVMSINWYPPRPKDAPGIPQHSDYSCLTILLQDSPGLQILDRGSGSWKAVPVIQAALQVHVGDHLEVLSNGRYKSVVHRVTVRGEGTRISIASLHSLGMDVKMEVARELVDEHNPERYRRSSFRDFLNFASSNELGEGTTFLDSLKIDPLV</sequence>
<evidence type="ECO:0000256" key="3">
    <source>
        <dbReference type="ARBA" id="ARBA00023004"/>
    </source>
</evidence>
<dbReference type="GO" id="GO:0046872">
    <property type="term" value="F:metal ion binding"/>
    <property type="evidence" value="ECO:0007669"/>
    <property type="project" value="UniProtKB-KW"/>
</dbReference>
<evidence type="ECO:0000313" key="6">
    <source>
        <dbReference type="EMBL" id="KZV51916.1"/>
    </source>
</evidence>
<dbReference type="AlphaFoldDB" id="A0A2Z7D460"/>
<evidence type="ECO:0000256" key="4">
    <source>
        <dbReference type="RuleBase" id="RU003682"/>
    </source>
</evidence>
<dbReference type="Pfam" id="PF14226">
    <property type="entry name" value="DIOX_N"/>
    <property type="match status" value="1"/>
</dbReference>
<name>A0A2Z7D460_9LAMI</name>
<dbReference type="Pfam" id="PF03171">
    <property type="entry name" value="2OG-FeII_Oxy"/>
    <property type="match status" value="1"/>
</dbReference>
<dbReference type="EMBL" id="KQ991562">
    <property type="protein sequence ID" value="KZV51916.1"/>
    <property type="molecule type" value="Genomic_DNA"/>
</dbReference>
<dbReference type="GO" id="GO:0016706">
    <property type="term" value="F:2-oxoglutarate-dependent dioxygenase activity"/>
    <property type="evidence" value="ECO:0007669"/>
    <property type="project" value="UniProtKB-ARBA"/>
</dbReference>
<accession>A0A2Z7D460</accession>
<keyword evidence="7" id="KW-1185">Reference proteome</keyword>
<dbReference type="Gene3D" id="2.60.120.330">
    <property type="entry name" value="B-lactam Antibiotic, Isopenicillin N Synthase, Chain"/>
    <property type="match status" value="1"/>
</dbReference>
<dbReference type="InterPro" id="IPR044861">
    <property type="entry name" value="IPNS-like_FE2OG_OXY"/>
</dbReference>
<dbReference type="SUPFAM" id="SSF51197">
    <property type="entry name" value="Clavaminate synthase-like"/>
    <property type="match status" value="1"/>
</dbReference>
<gene>
    <name evidence="6" type="ORF">F511_09180</name>
</gene>
<dbReference type="PANTHER" id="PTHR47991">
    <property type="entry name" value="OXOGLUTARATE/IRON-DEPENDENT DIOXYGENASE"/>
    <property type="match status" value="1"/>
</dbReference>
<evidence type="ECO:0000313" key="7">
    <source>
        <dbReference type="Proteomes" id="UP000250235"/>
    </source>
</evidence>
<dbReference type="InterPro" id="IPR027443">
    <property type="entry name" value="IPNS-like_sf"/>
</dbReference>
<keyword evidence="4" id="KW-0560">Oxidoreductase</keyword>
<evidence type="ECO:0000259" key="5">
    <source>
        <dbReference type="PROSITE" id="PS51471"/>
    </source>
</evidence>
<dbReference type="Proteomes" id="UP000250235">
    <property type="component" value="Unassembled WGS sequence"/>
</dbReference>
<dbReference type="InterPro" id="IPR050295">
    <property type="entry name" value="Plant_2OG-oxidoreductases"/>
</dbReference>
<dbReference type="GO" id="GO:0009805">
    <property type="term" value="P:coumarin biosynthetic process"/>
    <property type="evidence" value="ECO:0007669"/>
    <property type="project" value="UniProtKB-ARBA"/>
</dbReference>
<dbReference type="PROSITE" id="PS51471">
    <property type="entry name" value="FE2OG_OXY"/>
    <property type="match status" value="1"/>
</dbReference>
<proteinExistence type="inferred from homology"/>
<comment type="similarity">
    <text evidence="1 4">Belongs to the iron/ascorbate-dependent oxidoreductase family.</text>
</comment>
<evidence type="ECO:0000256" key="1">
    <source>
        <dbReference type="ARBA" id="ARBA00008056"/>
    </source>
</evidence>
<protein>
    <recommendedName>
        <fullName evidence="5">Fe2OG dioxygenase domain-containing protein</fullName>
    </recommendedName>
</protein>
<organism evidence="6 7">
    <name type="scientific">Dorcoceras hygrometricum</name>
    <dbReference type="NCBI Taxonomy" id="472368"/>
    <lineage>
        <taxon>Eukaryota</taxon>
        <taxon>Viridiplantae</taxon>
        <taxon>Streptophyta</taxon>
        <taxon>Embryophyta</taxon>
        <taxon>Tracheophyta</taxon>
        <taxon>Spermatophyta</taxon>
        <taxon>Magnoliopsida</taxon>
        <taxon>eudicotyledons</taxon>
        <taxon>Gunneridae</taxon>
        <taxon>Pentapetalae</taxon>
        <taxon>asterids</taxon>
        <taxon>lamiids</taxon>
        <taxon>Lamiales</taxon>
        <taxon>Gesneriaceae</taxon>
        <taxon>Didymocarpoideae</taxon>
        <taxon>Trichosporeae</taxon>
        <taxon>Loxocarpinae</taxon>
        <taxon>Dorcoceras</taxon>
    </lineage>
</organism>
<dbReference type="GO" id="GO:0002238">
    <property type="term" value="P:response to molecule of fungal origin"/>
    <property type="evidence" value="ECO:0007669"/>
    <property type="project" value="UniProtKB-ARBA"/>
</dbReference>
<dbReference type="InterPro" id="IPR005123">
    <property type="entry name" value="Oxoglu/Fe-dep_dioxygenase_dom"/>
</dbReference>
<dbReference type="OrthoDB" id="627829at2759"/>
<keyword evidence="2 4" id="KW-0479">Metal-binding</keyword>
<dbReference type="InterPro" id="IPR026992">
    <property type="entry name" value="DIOX_N"/>
</dbReference>
<feature type="domain" description="Fe2OG dioxygenase" evidence="5">
    <location>
        <begin position="175"/>
        <end position="276"/>
    </location>
</feature>